<sequence length="380" mass="42484">MSTASHEPHGLSISGFEEMLRRAVSQRSRVYSFVSSLSIRWENDQTNAEGDCNKFRDIVHLFGFPTPEQYVIPLEDRAPTMALNHKFWGMLCQALTTNGRALLLVHYAGHGVEKEGELFFTSGNHRYSIAIMRILAQVDTNSLFLSSNTEVDTVFIFDSCFSHVATRNSVYTERIVEVLAATSPRTPLANAAQGRASFTGKLWNEIMAKRAAGHKSVELAQLMDTLMTNSPRVTPSYKLLVGVHSLRLELPGGSVSNVAPPPVVEPEYFAVFSVYVAESLAKSALDTLTEWIHALPRNIGLTLDNVYVTSSMLLMFRSSRYLFLKLNGLNNVTFVHYLRIPNHASLVIQHIESTNAASKQQENLFPRPLEAARKRRHTVC</sequence>
<evidence type="ECO:0008006" key="3">
    <source>
        <dbReference type="Google" id="ProtNLM"/>
    </source>
</evidence>
<name>A0ABQ6WW78_9EURO</name>
<dbReference type="EMBL" id="ML735708">
    <property type="protein sequence ID" value="KAE8420546.1"/>
    <property type="molecule type" value="Genomic_DNA"/>
</dbReference>
<evidence type="ECO:0000313" key="2">
    <source>
        <dbReference type="Proteomes" id="UP000325395"/>
    </source>
</evidence>
<evidence type="ECO:0000313" key="1">
    <source>
        <dbReference type="EMBL" id="KAE8420546.1"/>
    </source>
</evidence>
<dbReference type="Proteomes" id="UP000325395">
    <property type="component" value="Unassembled WGS sequence"/>
</dbReference>
<dbReference type="Gene3D" id="3.40.50.1460">
    <property type="match status" value="1"/>
</dbReference>
<keyword evidence="2" id="KW-1185">Reference proteome</keyword>
<proteinExistence type="predicted"/>
<gene>
    <name evidence="1" type="ORF">BDV36DRAFT_293201</name>
</gene>
<accession>A0ABQ6WW78</accession>
<reference evidence="1 2" key="1">
    <citation type="submission" date="2019-04" db="EMBL/GenBank/DDBJ databases">
        <authorList>
            <consortium name="DOE Joint Genome Institute"/>
            <person name="Mondo S."/>
            <person name="Kjaerbolling I."/>
            <person name="Vesth T."/>
            <person name="Frisvad J.C."/>
            <person name="Nybo J.L."/>
            <person name="Theobald S."/>
            <person name="Kildgaard S."/>
            <person name="Isbrandt T."/>
            <person name="Kuo A."/>
            <person name="Sato A."/>
            <person name="Lyhne E.K."/>
            <person name="Kogle M.E."/>
            <person name="Wiebenga A."/>
            <person name="Kun R.S."/>
            <person name="Lubbers R.J."/>
            <person name="Makela M.R."/>
            <person name="Barry K."/>
            <person name="Chovatia M."/>
            <person name="Clum A."/>
            <person name="Daum C."/>
            <person name="Haridas S."/>
            <person name="He G."/>
            <person name="LaButti K."/>
            <person name="Lipzen A."/>
            <person name="Riley R."/>
            <person name="Salamov A."/>
            <person name="Simmons B.A."/>
            <person name="Magnuson J.K."/>
            <person name="Henrissat B."/>
            <person name="Mortensen U.H."/>
            <person name="Larsen T.O."/>
            <person name="Devries R.P."/>
            <person name="Grigoriev I.V."/>
            <person name="Machida M."/>
            <person name="Baker S.E."/>
            <person name="Andersen M.R."/>
            <person name="Cantor M.N."/>
            <person name="Hua S.X."/>
        </authorList>
    </citation>
    <scope>NUCLEOTIDE SEQUENCE [LARGE SCALE GENOMIC DNA]</scope>
    <source>
        <strain evidence="1 2">CBS 117616</strain>
    </source>
</reference>
<organism evidence="1 2">
    <name type="scientific">Aspergillus pseudocaelatus</name>
    <dbReference type="NCBI Taxonomy" id="1825620"/>
    <lineage>
        <taxon>Eukaryota</taxon>
        <taxon>Fungi</taxon>
        <taxon>Dikarya</taxon>
        <taxon>Ascomycota</taxon>
        <taxon>Pezizomycotina</taxon>
        <taxon>Eurotiomycetes</taxon>
        <taxon>Eurotiomycetidae</taxon>
        <taxon>Eurotiales</taxon>
        <taxon>Aspergillaceae</taxon>
        <taxon>Aspergillus</taxon>
        <taxon>Aspergillus subgen. Circumdati</taxon>
    </lineage>
</organism>
<protein>
    <recommendedName>
        <fullName evidence="3">Caspase domain-containing protein</fullName>
    </recommendedName>
</protein>